<protein>
    <recommendedName>
        <fullName evidence="3">Peptidase M56 domain-containing protein</fullName>
    </recommendedName>
</protein>
<keyword evidence="2" id="KW-1133">Transmembrane helix</keyword>
<dbReference type="Pfam" id="PF05569">
    <property type="entry name" value="Peptidase_M56"/>
    <property type="match status" value="1"/>
</dbReference>
<keyword evidence="2" id="KW-0472">Membrane</keyword>
<reference evidence="4 5" key="1">
    <citation type="submission" date="2019-09" db="EMBL/GenBank/DDBJ databases">
        <title>Polymorphobacter sp. isolated from a lake in China.</title>
        <authorList>
            <person name="Liu Z."/>
        </authorList>
    </citation>
    <scope>NUCLEOTIDE SEQUENCE [LARGE SCALE GENOMIC DNA]</scope>
    <source>
        <strain evidence="4 5">D40P</strain>
    </source>
</reference>
<keyword evidence="5" id="KW-1185">Reference proteome</keyword>
<dbReference type="PANTHER" id="PTHR34978:SF3">
    <property type="entry name" value="SLR0241 PROTEIN"/>
    <property type="match status" value="1"/>
</dbReference>
<comment type="caution">
    <text evidence="4">The sequence shown here is derived from an EMBL/GenBank/DDBJ whole genome shotgun (WGS) entry which is preliminary data.</text>
</comment>
<evidence type="ECO:0000256" key="2">
    <source>
        <dbReference type="SAM" id="Phobius"/>
    </source>
</evidence>
<dbReference type="InterPro" id="IPR008756">
    <property type="entry name" value="Peptidase_M56"/>
</dbReference>
<dbReference type="AlphaFoldDB" id="A0A7C9GPX7"/>
<feature type="compositionally biased region" description="Pro residues" evidence="1">
    <location>
        <begin position="300"/>
        <end position="327"/>
    </location>
</feature>
<dbReference type="Proteomes" id="UP000481327">
    <property type="component" value="Unassembled WGS sequence"/>
</dbReference>
<sequence length="481" mass="50041">MSWLVEALVGSSLLMLLVLAVRRPVARLFGAHVAYALWLLPPLRLVLPALPGWTTFYVPVAEVGDPVRVGLVDPATAAQLPATATAGVDWALPMLGLWAAGAVLWIGWQLLRHRRFLQQALAPARLLAREGGTEIWLTPAVAGPMAAGVLRRHILLPADFKTRYAPAERRLALLHEGAHHDRGDLVANLVGLAVVAVHWWNPLAHIAWRAFRADQELACDATVLAGTDADDRQAYGIAVLKSACSRVPTAACAMNHKAQLKQRIAMMKHRPIGLLRHAIGALLAAFLVGGGLLLTASAAPPAPPAPPAPVAPPAPPAPAAAPAPVAPPAAAEWPAAPAPARPVAPSAAAADAAWADAAADQAAAAAERAALASDAARQGVAAARLSMAAARQGLAKARAEMAAECDKAGVPVVVDADLAKLAACNPETQQQIRTSVRASLHSARATMITDGAWADDERRHAIAGLDAALQRLDRQIAAATE</sequence>
<evidence type="ECO:0000256" key="1">
    <source>
        <dbReference type="SAM" id="MobiDB-lite"/>
    </source>
</evidence>
<evidence type="ECO:0000313" key="5">
    <source>
        <dbReference type="Proteomes" id="UP000481327"/>
    </source>
</evidence>
<dbReference type="RefSeq" id="WP_152578315.1">
    <property type="nucleotide sequence ID" value="NZ_JAATJI010000001.1"/>
</dbReference>
<gene>
    <name evidence="4" type="ORF">F3168_11275</name>
</gene>
<feature type="region of interest" description="Disordered" evidence="1">
    <location>
        <begin position="300"/>
        <end position="342"/>
    </location>
</feature>
<keyword evidence="2" id="KW-0812">Transmembrane</keyword>
<dbReference type="InterPro" id="IPR052173">
    <property type="entry name" value="Beta-lactam_resp_regulator"/>
</dbReference>
<feature type="transmembrane region" description="Helical" evidence="2">
    <location>
        <begin position="273"/>
        <end position="294"/>
    </location>
</feature>
<dbReference type="EMBL" id="WIOL01000004">
    <property type="protein sequence ID" value="MQT17837.1"/>
    <property type="molecule type" value="Genomic_DNA"/>
</dbReference>
<feature type="transmembrane region" description="Helical" evidence="2">
    <location>
        <begin position="90"/>
        <end position="111"/>
    </location>
</feature>
<evidence type="ECO:0000313" key="4">
    <source>
        <dbReference type="EMBL" id="MQT17837.1"/>
    </source>
</evidence>
<accession>A0A7C9GPX7</accession>
<dbReference type="CDD" id="cd07341">
    <property type="entry name" value="M56_BlaR1_MecR1_like"/>
    <property type="match status" value="1"/>
</dbReference>
<dbReference type="PANTHER" id="PTHR34978">
    <property type="entry name" value="POSSIBLE SENSOR-TRANSDUCER PROTEIN BLAR"/>
    <property type="match status" value="1"/>
</dbReference>
<feature type="domain" description="Peptidase M56" evidence="3">
    <location>
        <begin position="4"/>
        <end position="267"/>
    </location>
</feature>
<evidence type="ECO:0000259" key="3">
    <source>
        <dbReference type="Pfam" id="PF05569"/>
    </source>
</evidence>
<name>A0A7C9GPX7_9SPHN</name>
<organism evidence="4 5">
    <name type="scientific">Sandarakinorhabdus fusca</name>
    <dbReference type="NCBI Taxonomy" id="1439888"/>
    <lineage>
        <taxon>Bacteria</taxon>
        <taxon>Pseudomonadati</taxon>
        <taxon>Pseudomonadota</taxon>
        <taxon>Alphaproteobacteria</taxon>
        <taxon>Sphingomonadales</taxon>
        <taxon>Sphingosinicellaceae</taxon>
        <taxon>Sandarakinorhabdus</taxon>
    </lineage>
</organism>
<proteinExistence type="predicted"/>
<dbReference type="OrthoDB" id="1628901at2"/>